<evidence type="ECO:0000256" key="1">
    <source>
        <dbReference type="ARBA" id="ARBA00004496"/>
    </source>
</evidence>
<gene>
    <name evidence="11" type="ORF">EV195_103144</name>
</gene>
<dbReference type="GO" id="GO:0046872">
    <property type="term" value="F:metal ion binding"/>
    <property type="evidence" value="ECO:0007669"/>
    <property type="project" value="UniProtKB-KW"/>
</dbReference>
<keyword evidence="12" id="KW-1185">Reference proteome</keyword>
<dbReference type="Gene3D" id="3.40.50.300">
    <property type="entry name" value="P-loop containing nucleotide triphosphate hydrolases"/>
    <property type="match status" value="1"/>
</dbReference>
<reference evidence="11 12" key="1">
    <citation type="submission" date="2019-03" db="EMBL/GenBank/DDBJ databases">
        <title>Genomic Encyclopedia of Type Strains, Phase IV (KMG-IV): sequencing the most valuable type-strain genomes for metagenomic binning, comparative biology and taxonomic classification.</title>
        <authorList>
            <person name="Goeker M."/>
        </authorList>
    </citation>
    <scope>NUCLEOTIDE SEQUENCE [LARGE SCALE GENOMIC DNA]</scope>
    <source>
        <strain evidence="11 12">DSM 14836</strain>
    </source>
</reference>
<evidence type="ECO:0000256" key="10">
    <source>
        <dbReference type="ARBA" id="ARBA00032441"/>
    </source>
</evidence>
<dbReference type="GO" id="GO:0005737">
    <property type="term" value="C:cytoplasm"/>
    <property type="evidence" value="ECO:0007669"/>
    <property type="project" value="UniProtKB-SubCell"/>
</dbReference>
<dbReference type="RefSeq" id="WP_132794174.1">
    <property type="nucleotide sequence ID" value="NZ_SLXM01000003.1"/>
</dbReference>
<dbReference type="AlphaFoldDB" id="A0A4R2NW27"/>
<evidence type="ECO:0000256" key="7">
    <source>
        <dbReference type="ARBA" id="ARBA00022741"/>
    </source>
</evidence>
<dbReference type="InterPro" id="IPR027417">
    <property type="entry name" value="P-loop_NTPase"/>
</dbReference>
<dbReference type="InterPro" id="IPR003442">
    <property type="entry name" value="T6A_TsaE"/>
</dbReference>
<evidence type="ECO:0000256" key="4">
    <source>
        <dbReference type="ARBA" id="ARBA00022490"/>
    </source>
</evidence>
<dbReference type="SUPFAM" id="SSF52540">
    <property type="entry name" value="P-loop containing nucleoside triphosphate hydrolases"/>
    <property type="match status" value="1"/>
</dbReference>
<dbReference type="GO" id="GO:0005524">
    <property type="term" value="F:ATP binding"/>
    <property type="evidence" value="ECO:0007669"/>
    <property type="project" value="UniProtKB-KW"/>
</dbReference>
<dbReference type="GO" id="GO:0002949">
    <property type="term" value="P:tRNA threonylcarbamoyladenosine modification"/>
    <property type="evidence" value="ECO:0007669"/>
    <property type="project" value="InterPro"/>
</dbReference>
<comment type="similarity">
    <text evidence="2">Belongs to the TsaE family.</text>
</comment>
<comment type="caution">
    <text evidence="11">The sequence shown here is derived from an EMBL/GenBank/DDBJ whole genome shotgun (WGS) entry which is preliminary data.</text>
</comment>
<dbReference type="Proteomes" id="UP000294564">
    <property type="component" value="Unassembled WGS sequence"/>
</dbReference>
<keyword evidence="7" id="KW-0547">Nucleotide-binding</keyword>
<protein>
    <recommendedName>
        <fullName evidence="3">tRNA threonylcarbamoyladenosine biosynthesis protein TsaE</fullName>
    </recommendedName>
    <alternativeName>
        <fullName evidence="10">t(6)A37 threonylcarbamoyladenosine biosynthesis protein TsaE</fullName>
    </alternativeName>
</protein>
<keyword evidence="5" id="KW-0819">tRNA processing</keyword>
<keyword evidence="8" id="KW-0067">ATP-binding</keyword>
<accession>A0A4R2NW27</accession>
<evidence type="ECO:0000256" key="6">
    <source>
        <dbReference type="ARBA" id="ARBA00022723"/>
    </source>
</evidence>
<evidence type="ECO:0000313" key="12">
    <source>
        <dbReference type="Proteomes" id="UP000294564"/>
    </source>
</evidence>
<keyword evidence="4" id="KW-0963">Cytoplasm</keyword>
<evidence type="ECO:0000313" key="11">
    <source>
        <dbReference type="EMBL" id="TCP25784.1"/>
    </source>
</evidence>
<dbReference type="Pfam" id="PF02367">
    <property type="entry name" value="TsaE"/>
    <property type="match status" value="1"/>
</dbReference>
<evidence type="ECO:0000256" key="3">
    <source>
        <dbReference type="ARBA" id="ARBA00019010"/>
    </source>
</evidence>
<keyword evidence="6" id="KW-0479">Metal-binding</keyword>
<evidence type="ECO:0000256" key="2">
    <source>
        <dbReference type="ARBA" id="ARBA00007599"/>
    </source>
</evidence>
<evidence type="ECO:0000256" key="9">
    <source>
        <dbReference type="ARBA" id="ARBA00022842"/>
    </source>
</evidence>
<sequence length="135" mass="15469">MNKDYSLSQIREIAEEVIKTSKHKILLFNGEMGVGKTTLIKEICASLGVQDTISSPTFSLVNEYITSTGETIYHFDFYRIKDEEEALDMGVEDYLDSNNWCLIEWPENIKNLVPLNSVNIHIKLTANNLRNIQLK</sequence>
<evidence type="ECO:0000256" key="5">
    <source>
        <dbReference type="ARBA" id="ARBA00022694"/>
    </source>
</evidence>
<dbReference type="PANTHER" id="PTHR33540:SF2">
    <property type="entry name" value="TRNA THREONYLCARBAMOYLADENOSINE BIOSYNTHESIS PROTEIN TSAE"/>
    <property type="match status" value="1"/>
</dbReference>
<dbReference type="OrthoDB" id="9815896at2"/>
<keyword evidence="9" id="KW-0460">Magnesium</keyword>
<evidence type="ECO:0000256" key="8">
    <source>
        <dbReference type="ARBA" id="ARBA00022840"/>
    </source>
</evidence>
<dbReference type="NCBIfam" id="TIGR00150">
    <property type="entry name" value="T6A_YjeE"/>
    <property type="match status" value="1"/>
</dbReference>
<dbReference type="PANTHER" id="PTHR33540">
    <property type="entry name" value="TRNA THREONYLCARBAMOYLADENOSINE BIOSYNTHESIS PROTEIN TSAE"/>
    <property type="match status" value="1"/>
</dbReference>
<organism evidence="11 12">
    <name type="scientific">Tenacibaculum skagerrakense</name>
    <dbReference type="NCBI Taxonomy" id="186571"/>
    <lineage>
        <taxon>Bacteria</taxon>
        <taxon>Pseudomonadati</taxon>
        <taxon>Bacteroidota</taxon>
        <taxon>Flavobacteriia</taxon>
        <taxon>Flavobacteriales</taxon>
        <taxon>Flavobacteriaceae</taxon>
        <taxon>Tenacibaculum</taxon>
    </lineage>
</organism>
<comment type="subcellular location">
    <subcellularLocation>
        <location evidence="1">Cytoplasm</location>
    </subcellularLocation>
</comment>
<dbReference type="EMBL" id="SLXM01000003">
    <property type="protein sequence ID" value="TCP25784.1"/>
    <property type="molecule type" value="Genomic_DNA"/>
</dbReference>
<name>A0A4R2NW27_9FLAO</name>
<proteinExistence type="inferred from homology"/>